<dbReference type="GO" id="GO:0003729">
    <property type="term" value="F:mRNA binding"/>
    <property type="evidence" value="ECO:0007669"/>
    <property type="project" value="EnsemblFungi"/>
</dbReference>
<name>I2H1V1_HENB6</name>
<dbReference type="GO" id="GO:0140933">
    <property type="term" value="F:5'-(N(7)-methylguanosine 5'-triphospho)-[mRNA] hydrolase activity"/>
    <property type="evidence" value="ECO:0007669"/>
    <property type="project" value="InterPro"/>
</dbReference>
<evidence type="ECO:0000313" key="14">
    <source>
        <dbReference type="Proteomes" id="UP000002866"/>
    </source>
</evidence>
<dbReference type="InterPro" id="IPR015797">
    <property type="entry name" value="NUDIX_hydrolase-like_dom_sf"/>
</dbReference>
<dbReference type="InterPro" id="IPR020084">
    <property type="entry name" value="NUDIX_hydrolase_CS"/>
</dbReference>
<dbReference type="InterPro" id="IPR000086">
    <property type="entry name" value="NUDIX_hydrolase_dom"/>
</dbReference>
<comment type="subcellular location">
    <subcellularLocation>
        <location evidence="2">Cytoplasm</location>
        <location evidence="2">P-body</location>
    </subcellularLocation>
</comment>
<dbReference type="InterPro" id="IPR007722">
    <property type="entry name" value="DCP2_BoxA"/>
</dbReference>
<keyword evidence="10" id="KW-0464">Manganese</keyword>
<dbReference type="SMART" id="SM01125">
    <property type="entry name" value="DCP2"/>
    <property type="match status" value="1"/>
</dbReference>
<feature type="domain" description="Nudix hydrolase" evidence="12">
    <location>
        <begin position="101"/>
        <end position="230"/>
    </location>
</feature>
<dbReference type="STRING" id="1071380.I2H1V1"/>
<dbReference type="Gene3D" id="1.10.10.1050">
    <property type="entry name" value="Dcp2, box A domain"/>
    <property type="match status" value="1"/>
</dbReference>
<reference evidence="13 14" key="1">
    <citation type="journal article" date="2011" name="Proc. Natl. Acad. Sci. U.S.A.">
        <title>Evolutionary erosion of yeast sex chromosomes by mating-type switching accidents.</title>
        <authorList>
            <person name="Gordon J.L."/>
            <person name="Armisen D."/>
            <person name="Proux-Wera E."/>
            <person name="Oheigeartaigh S.S."/>
            <person name="Byrne K.P."/>
            <person name="Wolfe K.H."/>
        </authorList>
    </citation>
    <scope>NUCLEOTIDE SEQUENCE [LARGE SCALE GENOMIC DNA]</scope>
    <source>
        <strain evidence="14">ATCC 34711 / CBS 6284 / DSM 70876 / NBRC 10599 / NRRL Y-10934 / UCD 77-7</strain>
    </source>
</reference>
<dbReference type="Gene3D" id="3.90.79.10">
    <property type="entry name" value="Nucleoside Triphosphate Pyrophosphohydrolase"/>
    <property type="match status" value="1"/>
</dbReference>
<dbReference type="GO" id="GO:0005634">
    <property type="term" value="C:nucleus"/>
    <property type="evidence" value="ECO:0007669"/>
    <property type="project" value="EnsemblFungi"/>
</dbReference>
<sequence length="802" mass="91093">MSLPLRHSLENVSSLDRALEDLLVRFIINIPSEDLSSVERELFHFEEASWFYTDFVRLMNPTLPCLKIKSFANHIIHLCPLVWKWDIKADQALHIFSLYKKTIPVRGAAIFNEKMNKILLVKGTESDSWSFPRGKISKDEDDVSCCIREVKEETGFDLTPYIEEDQFIEKNIQGKNYKIFLVANIPDTFEFKPQVRNEIEKIEWRDFRKITKSVYKSNSGTKYYLINSMLRPLSLWIKRQRQIKGEDKLKAYAEEQLKLLLGLTKSEEKTSDPGRELLNMLHSAVQSKSNKNQNTSKHSNDSEDSEEEYPSTTNQSTFDFTLNQGNLPQVSMNGSQPTNQLPFMFGLQPFAPFPFVNNAGVTNFPFVTNSPAPQATQSQGLTQYNSMNIGNLNTYNDMQPIPIHLSTPNVASLSRPTLVPATSQINNMNNINNIQDSSTESSIKPNSELLDLLKKPQIPASEDNNVKREVKILKRGEQLDQESDTNPDKKSPDNSYSLLNQLMNTKTNSEKHTMELNLNNITESRNLLNMLHKPHTNPPPNTNQPTFVPTKPHNLLTKESNSISNSSLFTGGSLEKAILSKNDHSNGMEYEDFEESSASEDEEEYIERELEELEIEEPPSFGTVDREALNTNYFDSNEIPHMDVSNISMNSTYEYSRNPTTLPVSPSSRKFMSPAFNANNHPTDKVDDTPKSKPKFKILKRGEKLDSPNLKTEQPVSVNNDPSDSDLKYISNVSLNPSSSLLNLLKKPSENENTAQASTDGLSQQTSNLLYQTSDYLTQSESTNFSKPTELLNILNKSKYKF</sequence>
<dbReference type="GO" id="GO:0000932">
    <property type="term" value="C:P-body"/>
    <property type="evidence" value="ECO:0007669"/>
    <property type="project" value="UniProtKB-SubCell"/>
</dbReference>
<dbReference type="GO" id="GO:0031087">
    <property type="term" value="P:deadenylation-independent decapping of nuclear-transcribed mRNA"/>
    <property type="evidence" value="ECO:0007669"/>
    <property type="project" value="EnsemblFungi"/>
</dbReference>
<evidence type="ECO:0000256" key="7">
    <source>
        <dbReference type="ARBA" id="ARBA00022801"/>
    </source>
</evidence>
<comment type="similarity">
    <text evidence="3">Belongs to the Nudix hydrolase family. DCP2 subfamily.</text>
</comment>
<dbReference type="KEGG" id="tbl:TBLA_0C05550"/>
<dbReference type="PROSITE" id="PS51462">
    <property type="entry name" value="NUDIX"/>
    <property type="match status" value="1"/>
</dbReference>
<organism evidence="13 14">
    <name type="scientific">Henningerozyma blattae (strain ATCC 34711 / CBS 6284 / DSM 70876 / NBRC 10599 / NRRL Y-10934 / UCD 77-7)</name>
    <name type="common">Yeast</name>
    <name type="synonym">Tetrapisispora blattae</name>
    <dbReference type="NCBI Taxonomy" id="1071380"/>
    <lineage>
        <taxon>Eukaryota</taxon>
        <taxon>Fungi</taxon>
        <taxon>Dikarya</taxon>
        <taxon>Ascomycota</taxon>
        <taxon>Saccharomycotina</taxon>
        <taxon>Saccharomycetes</taxon>
        <taxon>Saccharomycetales</taxon>
        <taxon>Saccharomycetaceae</taxon>
        <taxon>Henningerozyma</taxon>
    </lineage>
</organism>
<evidence type="ECO:0000259" key="12">
    <source>
        <dbReference type="PROSITE" id="PS51462"/>
    </source>
</evidence>
<dbReference type="EMBL" id="HE806318">
    <property type="protein sequence ID" value="CCH60353.1"/>
    <property type="molecule type" value="Genomic_DNA"/>
</dbReference>
<dbReference type="GeneID" id="14495333"/>
<evidence type="ECO:0000256" key="6">
    <source>
        <dbReference type="ARBA" id="ARBA00022723"/>
    </source>
</evidence>
<feature type="region of interest" description="Disordered" evidence="11">
    <location>
        <begin position="474"/>
        <end position="496"/>
    </location>
</feature>
<dbReference type="GO" id="GO:0098562">
    <property type="term" value="C:cytoplasmic side of membrane"/>
    <property type="evidence" value="ECO:0007669"/>
    <property type="project" value="EnsemblFungi"/>
</dbReference>
<evidence type="ECO:0000313" key="13">
    <source>
        <dbReference type="EMBL" id="CCH60353.1"/>
    </source>
</evidence>
<dbReference type="PANTHER" id="PTHR23114:SF17">
    <property type="entry name" value="M7GPPPN-MRNA HYDROLASE"/>
    <property type="match status" value="1"/>
</dbReference>
<dbReference type="InterPro" id="IPR036189">
    <property type="entry name" value="DCP2_BoxA_sf"/>
</dbReference>
<evidence type="ECO:0000256" key="2">
    <source>
        <dbReference type="ARBA" id="ARBA00004201"/>
    </source>
</evidence>
<evidence type="ECO:0000256" key="8">
    <source>
        <dbReference type="ARBA" id="ARBA00022884"/>
    </source>
</evidence>
<evidence type="ECO:0000256" key="10">
    <source>
        <dbReference type="ARBA" id="ARBA00023211"/>
    </source>
</evidence>
<dbReference type="GO" id="GO:0006397">
    <property type="term" value="P:mRNA processing"/>
    <property type="evidence" value="ECO:0007669"/>
    <property type="project" value="UniProtKB-KW"/>
</dbReference>
<evidence type="ECO:0000256" key="1">
    <source>
        <dbReference type="ARBA" id="ARBA00001936"/>
    </source>
</evidence>
<dbReference type="GO" id="GO:0003682">
    <property type="term" value="F:chromatin binding"/>
    <property type="evidence" value="ECO:0007669"/>
    <property type="project" value="EnsemblFungi"/>
</dbReference>
<dbReference type="FunCoup" id="I2H1V1">
    <property type="interactions" value="367"/>
</dbReference>
<dbReference type="OrthoDB" id="18996at2759"/>
<dbReference type="CDD" id="cd03672">
    <property type="entry name" value="NUDIX_Dcp2p_Nudt20"/>
    <property type="match status" value="1"/>
</dbReference>
<dbReference type="FunFam" id="3.90.79.10:FF:000045">
    <property type="entry name" value="mRNA-decapping enzyme 2"/>
    <property type="match status" value="1"/>
</dbReference>
<keyword evidence="4" id="KW-0963">Cytoplasm</keyword>
<comment type="cofactor">
    <cofactor evidence="1">
        <name>Mn(2+)</name>
        <dbReference type="ChEBI" id="CHEBI:29035"/>
    </cofactor>
</comment>
<keyword evidence="9" id="KW-0866">Nonsense-mediated mRNA decay</keyword>
<dbReference type="PANTHER" id="PTHR23114">
    <property type="entry name" value="M7GPPPN-MRNA HYDROLASE"/>
    <property type="match status" value="1"/>
</dbReference>
<keyword evidence="8" id="KW-0694">RNA-binding</keyword>
<keyword evidence="5" id="KW-0507">mRNA processing</keyword>
<feature type="compositionally biased region" description="Polar residues" evidence="11">
    <location>
        <begin position="310"/>
        <end position="322"/>
    </location>
</feature>
<evidence type="ECO:0000256" key="3">
    <source>
        <dbReference type="ARBA" id="ARBA00005279"/>
    </source>
</evidence>
<evidence type="ECO:0000256" key="11">
    <source>
        <dbReference type="SAM" id="MobiDB-lite"/>
    </source>
</evidence>
<feature type="compositionally biased region" description="Polar residues" evidence="11">
    <location>
        <begin position="709"/>
        <end position="722"/>
    </location>
</feature>
<dbReference type="GO" id="GO:0034063">
    <property type="term" value="P:stress granule assembly"/>
    <property type="evidence" value="ECO:0007669"/>
    <property type="project" value="EnsemblFungi"/>
</dbReference>
<dbReference type="InterPro" id="IPR044099">
    <property type="entry name" value="Dcp2_NUDIX"/>
</dbReference>
<dbReference type="HOGENOM" id="CLU_009571_0_0_1"/>
<dbReference type="GO" id="GO:0098745">
    <property type="term" value="C:RNA decapping complex"/>
    <property type="evidence" value="ECO:0007669"/>
    <property type="project" value="EnsemblFungi"/>
</dbReference>
<accession>I2H1V1</accession>
<dbReference type="AlphaFoldDB" id="I2H1V1"/>
<dbReference type="Proteomes" id="UP000002866">
    <property type="component" value="Chromosome 3"/>
</dbReference>
<evidence type="ECO:0000256" key="4">
    <source>
        <dbReference type="ARBA" id="ARBA00022490"/>
    </source>
</evidence>
<feature type="compositionally biased region" description="Basic and acidic residues" evidence="11">
    <location>
        <begin position="682"/>
        <end position="691"/>
    </location>
</feature>
<keyword evidence="7" id="KW-0378">Hydrolase</keyword>
<dbReference type="GO" id="GO:0000290">
    <property type="term" value="P:deadenylation-dependent decapping of nuclear-transcribed mRNA"/>
    <property type="evidence" value="ECO:0007669"/>
    <property type="project" value="EnsemblFungi"/>
</dbReference>
<proteinExistence type="inferred from homology"/>
<feature type="compositionally biased region" description="Polar residues" evidence="11">
    <location>
        <begin position="285"/>
        <end position="297"/>
    </location>
</feature>
<feature type="compositionally biased region" description="Polar residues" evidence="11">
    <location>
        <begin position="657"/>
        <end position="681"/>
    </location>
</feature>
<feature type="region of interest" description="Disordered" evidence="11">
    <location>
        <begin position="657"/>
        <end position="725"/>
    </location>
</feature>
<dbReference type="RefSeq" id="XP_004179872.1">
    <property type="nucleotide sequence ID" value="XM_004179824.1"/>
</dbReference>
<dbReference type="InParanoid" id="I2H1V1"/>
<dbReference type="GO" id="GO:0000184">
    <property type="term" value="P:nuclear-transcribed mRNA catabolic process, nonsense-mediated decay"/>
    <property type="evidence" value="ECO:0007669"/>
    <property type="project" value="UniProtKB-KW"/>
</dbReference>
<keyword evidence="14" id="KW-1185">Reference proteome</keyword>
<dbReference type="eggNOG" id="KOG2937">
    <property type="taxonomic scope" value="Eukaryota"/>
</dbReference>
<dbReference type="SUPFAM" id="SSF140586">
    <property type="entry name" value="Dcp2 domain-like"/>
    <property type="match status" value="1"/>
</dbReference>
<dbReference type="PROSITE" id="PS00893">
    <property type="entry name" value="NUDIX_BOX"/>
    <property type="match status" value="1"/>
</dbReference>
<gene>
    <name evidence="13" type="primary">TBLA0C05550</name>
    <name evidence="13" type="ORF">TBLA_0C05550</name>
</gene>
<dbReference type="GO" id="GO:0030145">
    <property type="term" value="F:manganese ion binding"/>
    <property type="evidence" value="ECO:0007669"/>
    <property type="project" value="InterPro"/>
</dbReference>
<dbReference type="Pfam" id="PF00293">
    <property type="entry name" value="NUDIX"/>
    <property type="match status" value="1"/>
</dbReference>
<dbReference type="Pfam" id="PF05026">
    <property type="entry name" value="DCP2"/>
    <property type="match status" value="1"/>
</dbReference>
<protein>
    <recommendedName>
        <fullName evidence="12">Nudix hydrolase domain-containing protein</fullName>
    </recommendedName>
</protein>
<dbReference type="SUPFAM" id="SSF55811">
    <property type="entry name" value="Nudix"/>
    <property type="match status" value="1"/>
</dbReference>
<dbReference type="GO" id="GO:0060261">
    <property type="term" value="P:positive regulation of transcription initiation by RNA polymerase II"/>
    <property type="evidence" value="ECO:0007669"/>
    <property type="project" value="EnsemblFungi"/>
</dbReference>
<evidence type="ECO:0000256" key="9">
    <source>
        <dbReference type="ARBA" id="ARBA00023161"/>
    </source>
</evidence>
<evidence type="ECO:0000256" key="5">
    <source>
        <dbReference type="ARBA" id="ARBA00022664"/>
    </source>
</evidence>
<keyword evidence="6" id="KW-0479">Metal-binding</keyword>
<feature type="region of interest" description="Disordered" evidence="11">
    <location>
        <begin position="285"/>
        <end position="322"/>
    </location>
</feature>